<reference evidence="2" key="1">
    <citation type="submission" date="2021-02" db="EMBL/GenBank/DDBJ databases">
        <authorList>
            <person name="Dougan E. K."/>
            <person name="Rhodes N."/>
            <person name="Thang M."/>
            <person name="Chan C."/>
        </authorList>
    </citation>
    <scope>NUCLEOTIDE SEQUENCE</scope>
</reference>
<dbReference type="InterPro" id="IPR029787">
    <property type="entry name" value="Nucleotide_cyclase"/>
</dbReference>
<evidence type="ECO:0000313" key="2">
    <source>
        <dbReference type="EMBL" id="CAE7255427.1"/>
    </source>
</evidence>
<evidence type="ECO:0000313" key="3">
    <source>
        <dbReference type="Proteomes" id="UP000601435"/>
    </source>
</evidence>
<keyword evidence="3" id="KW-1185">Reference proteome</keyword>
<evidence type="ECO:0000256" key="1">
    <source>
        <dbReference type="SAM" id="MobiDB-lite"/>
    </source>
</evidence>
<dbReference type="OrthoDB" id="10357975at2759"/>
<gene>
    <name evidence="2" type="ORF">SNEC2469_LOCUS5551</name>
</gene>
<dbReference type="Gene3D" id="3.30.70.1230">
    <property type="entry name" value="Nucleotide cyclase"/>
    <property type="match status" value="1"/>
</dbReference>
<feature type="region of interest" description="Disordered" evidence="1">
    <location>
        <begin position="135"/>
        <end position="162"/>
    </location>
</feature>
<proteinExistence type="predicted"/>
<dbReference type="AlphaFoldDB" id="A0A812LYU6"/>
<name>A0A812LYU6_9DINO</name>
<dbReference type="EMBL" id="CAJNJA010010253">
    <property type="protein sequence ID" value="CAE7255427.1"/>
    <property type="molecule type" value="Genomic_DNA"/>
</dbReference>
<protein>
    <recommendedName>
        <fullName evidence="4">Guanylate cyclase domain-containing protein</fullName>
    </recommendedName>
</protein>
<comment type="caution">
    <text evidence="2">The sequence shown here is derived from an EMBL/GenBank/DDBJ whole genome shotgun (WGS) entry which is preliminary data.</text>
</comment>
<dbReference type="Proteomes" id="UP000601435">
    <property type="component" value="Unassembled WGS sequence"/>
</dbReference>
<feature type="non-terminal residue" evidence="2">
    <location>
        <position position="1"/>
    </location>
</feature>
<evidence type="ECO:0008006" key="4">
    <source>
        <dbReference type="Google" id="ProtNLM"/>
    </source>
</evidence>
<accession>A0A812LYU6</accession>
<organism evidence="2 3">
    <name type="scientific">Symbiodinium necroappetens</name>
    <dbReference type="NCBI Taxonomy" id="1628268"/>
    <lineage>
        <taxon>Eukaryota</taxon>
        <taxon>Sar</taxon>
        <taxon>Alveolata</taxon>
        <taxon>Dinophyceae</taxon>
        <taxon>Suessiales</taxon>
        <taxon>Symbiodiniaceae</taxon>
        <taxon>Symbiodinium</taxon>
    </lineage>
</organism>
<sequence length="162" mass="17453">AELWIFERPADAVNAALAARDACRDAGIGMQGWGVDSGDLLIIPGTDVRWGDAVNTAGKLGQVRDSLGLSRGLGLSHHARRHLVQDLADENSILITPKVRDACRGDGSLMQLQMPGRPARWEGCEVSLGGHCFEPLHDPQTDRPSLTPFVPQSLTAPPEKCR</sequence>